<name>A0AC61L4W0_9EURY</name>
<accession>A0AC61L4W0</accession>
<organism evidence="1 2">
    <name type="scientific">Candidatus Methanogaster sp</name>
    <dbReference type="NCBI Taxonomy" id="3386292"/>
    <lineage>
        <taxon>Archaea</taxon>
        <taxon>Methanobacteriati</taxon>
        <taxon>Methanobacteriota</taxon>
        <taxon>Stenosarchaea group</taxon>
        <taxon>Methanomicrobia</taxon>
        <taxon>Methanosarcinales</taxon>
        <taxon>ANME-2 cluster</taxon>
        <taxon>Candidatus Methanogasteraceae</taxon>
        <taxon>Candidatus Methanogaster</taxon>
    </lineage>
</organism>
<reference evidence="1" key="1">
    <citation type="submission" date="2018-01" db="EMBL/GenBank/DDBJ databases">
        <authorList>
            <person name="Krukenberg V."/>
        </authorList>
    </citation>
    <scope>NUCLEOTIDE SEQUENCE</scope>
    <source>
        <strain evidence="1">E20ANME2</strain>
    </source>
</reference>
<proteinExistence type="predicted"/>
<comment type="caution">
    <text evidence="1">The sequence shown here is derived from an EMBL/GenBank/DDBJ whole genome shotgun (WGS) entry which is preliminary data.</text>
</comment>
<evidence type="ECO:0000313" key="1">
    <source>
        <dbReference type="EMBL" id="PXF61373.1"/>
    </source>
</evidence>
<evidence type="ECO:0000313" key="2">
    <source>
        <dbReference type="Proteomes" id="UP000248329"/>
    </source>
</evidence>
<gene>
    <name evidence="1" type="ORF">C4B59_03795</name>
</gene>
<dbReference type="Proteomes" id="UP000248329">
    <property type="component" value="Unassembled WGS sequence"/>
</dbReference>
<sequence>MNNITMDQARILRYCKRAAVVVVLFTVISVHLLGISARTIGSESMGPNMHIGDLVFIRNVPSTGIVTREDGATSGYRTFGDYGNVILYRKYGRTDVTPIIHRAMYYVEAGEPMWDGGPVAPHAGYITKGDNNYVIDQHNLCTEPIREEWIDGVACFRVPYTGYARIIVSKILR</sequence>
<protein>
    <submittedName>
        <fullName evidence="1">S26 family signal peptidase</fullName>
    </submittedName>
</protein>
<dbReference type="EMBL" id="PQXF01000005">
    <property type="protein sequence ID" value="PXF61373.1"/>
    <property type="molecule type" value="Genomic_DNA"/>
</dbReference>